<feature type="region of interest" description="Disordered" evidence="1">
    <location>
        <begin position="46"/>
        <end position="67"/>
    </location>
</feature>
<accession>A0A922EHY7</accession>
<protein>
    <submittedName>
        <fullName evidence="2">Uncharacterized protein</fullName>
    </submittedName>
</protein>
<organism evidence="2 3">
    <name type="scientific">Carya illinoinensis</name>
    <name type="common">Pecan</name>
    <dbReference type="NCBI Taxonomy" id="32201"/>
    <lineage>
        <taxon>Eukaryota</taxon>
        <taxon>Viridiplantae</taxon>
        <taxon>Streptophyta</taxon>
        <taxon>Embryophyta</taxon>
        <taxon>Tracheophyta</taxon>
        <taxon>Spermatophyta</taxon>
        <taxon>Magnoliopsida</taxon>
        <taxon>eudicotyledons</taxon>
        <taxon>Gunneridae</taxon>
        <taxon>Pentapetalae</taxon>
        <taxon>rosids</taxon>
        <taxon>fabids</taxon>
        <taxon>Fagales</taxon>
        <taxon>Juglandaceae</taxon>
        <taxon>Carya</taxon>
    </lineage>
</organism>
<gene>
    <name evidence="2" type="ORF">I3842_07G117200</name>
</gene>
<evidence type="ECO:0000256" key="1">
    <source>
        <dbReference type="SAM" id="MobiDB-lite"/>
    </source>
</evidence>
<dbReference type="OrthoDB" id="1616998at2759"/>
<comment type="caution">
    <text evidence="2">The sequence shown here is derived from an EMBL/GenBank/DDBJ whole genome shotgun (WGS) entry which is preliminary data.</text>
</comment>
<feature type="compositionally biased region" description="Polar residues" evidence="1">
    <location>
        <begin position="52"/>
        <end position="62"/>
    </location>
</feature>
<proteinExistence type="predicted"/>
<dbReference type="AlphaFoldDB" id="A0A922EHY7"/>
<feature type="compositionally biased region" description="Polar residues" evidence="1">
    <location>
        <begin position="9"/>
        <end position="26"/>
    </location>
</feature>
<reference evidence="2" key="1">
    <citation type="submission" date="2021-01" db="EMBL/GenBank/DDBJ databases">
        <authorList>
            <person name="Lovell J.T."/>
            <person name="Bentley N."/>
            <person name="Bhattarai G."/>
            <person name="Jenkins J.W."/>
            <person name="Sreedasyam A."/>
            <person name="Alarcon Y."/>
            <person name="Bock C."/>
            <person name="Boston L."/>
            <person name="Carlson J."/>
            <person name="Cervantes K."/>
            <person name="Clermont K."/>
            <person name="Krom N."/>
            <person name="Kubenka K."/>
            <person name="Mamidi S."/>
            <person name="Mattison C."/>
            <person name="Monteros M."/>
            <person name="Pisani C."/>
            <person name="Plott C."/>
            <person name="Rajasekar S."/>
            <person name="Rhein H.S."/>
            <person name="Rohla C."/>
            <person name="Song M."/>
            <person name="Hilaire R.S."/>
            <person name="Shu S."/>
            <person name="Wells L."/>
            <person name="Wang X."/>
            <person name="Webber J."/>
            <person name="Heerema R.J."/>
            <person name="Klein P."/>
            <person name="Conner P."/>
            <person name="Grauke L."/>
            <person name="Grimwood J."/>
            <person name="Schmutz J."/>
            <person name="Randall J.J."/>
        </authorList>
    </citation>
    <scope>NUCLEOTIDE SEQUENCE</scope>
    <source>
        <tissue evidence="2">Leaf</tissue>
    </source>
</reference>
<dbReference type="EMBL" id="CM031831">
    <property type="protein sequence ID" value="KAG6704059.1"/>
    <property type="molecule type" value="Genomic_DNA"/>
</dbReference>
<sequence length="86" mass="9335">MATEKENAEISNTKSSSIGDSSTEQSANRKRPATIFYFGKALAHRALHGPSSRRTGSRNVRTTDIRTLPSRLSKVSLADDQSTVGK</sequence>
<dbReference type="Proteomes" id="UP000811246">
    <property type="component" value="Chromosome 7"/>
</dbReference>
<name>A0A922EHY7_CARIL</name>
<evidence type="ECO:0000313" key="2">
    <source>
        <dbReference type="EMBL" id="KAG6704059.1"/>
    </source>
</evidence>
<feature type="region of interest" description="Disordered" evidence="1">
    <location>
        <begin position="1"/>
        <end position="31"/>
    </location>
</feature>
<evidence type="ECO:0000313" key="3">
    <source>
        <dbReference type="Proteomes" id="UP000811246"/>
    </source>
</evidence>